<evidence type="ECO:0000313" key="1">
    <source>
        <dbReference type="EMBL" id="MBB6396268.1"/>
    </source>
</evidence>
<dbReference type="EMBL" id="JACHMQ010000001">
    <property type="protein sequence ID" value="MBB6396268.1"/>
    <property type="molecule type" value="Genomic_DNA"/>
</dbReference>
<reference evidence="1 2" key="1">
    <citation type="submission" date="2020-08" db="EMBL/GenBank/DDBJ databases">
        <title>Sequencing the genomes of 1000 actinobacteria strains.</title>
        <authorList>
            <person name="Klenk H.-P."/>
        </authorList>
    </citation>
    <scope>NUCLEOTIDE SEQUENCE [LARGE SCALE GENOMIC DNA]</scope>
    <source>
        <strain evidence="1 2">DSM 43675</strain>
    </source>
</reference>
<gene>
    <name evidence="1" type="ORF">BKA00_003182</name>
</gene>
<accession>A0A7X0FYV5</accession>
<evidence type="ECO:0000313" key="2">
    <source>
        <dbReference type="Proteomes" id="UP000546324"/>
    </source>
</evidence>
<dbReference type="GO" id="GO:0004061">
    <property type="term" value="F:arylformamidase activity"/>
    <property type="evidence" value="ECO:0007669"/>
    <property type="project" value="InterPro"/>
</dbReference>
<organism evidence="1 2">
    <name type="scientific">Actinomadura coerulea</name>
    <dbReference type="NCBI Taxonomy" id="46159"/>
    <lineage>
        <taxon>Bacteria</taxon>
        <taxon>Bacillati</taxon>
        <taxon>Actinomycetota</taxon>
        <taxon>Actinomycetes</taxon>
        <taxon>Streptosporangiales</taxon>
        <taxon>Thermomonosporaceae</taxon>
        <taxon>Actinomadura</taxon>
    </lineage>
</organism>
<dbReference type="InterPro" id="IPR037175">
    <property type="entry name" value="KFase_sf"/>
</dbReference>
<dbReference type="Proteomes" id="UP000546324">
    <property type="component" value="Unassembled WGS sequence"/>
</dbReference>
<protein>
    <submittedName>
        <fullName evidence="1">Kynurenine formamidase</fullName>
    </submittedName>
</protein>
<dbReference type="AlphaFoldDB" id="A0A7X0FYV5"/>
<sequence length="29" mass="2985">MTSADFRFVAPPLKVTGAVGSPVNPLALK</sequence>
<name>A0A7X0FYV5_9ACTN</name>
<comment type="caution">
    <text evidence="1">The sequence shown here is derived from an EMBL/GenBank/DDBJ whole genome shotgun (WGS) entry which is preliminary data.</text>
</comment>
<keyword evidence="2" id="KW-1185">Reference proteome</keyword>
<dbReference type="GO" id="GO:0019441">
    <property type="term" value="P:L-tryptophan catabolic process to kynurenine"/>
    <property type="evidence" value="ECO:0007669"/>
    <property type="project" value="InterPro"/>
</dbReference>
<proteinExistence type="predicted"/>
<dbReference type="Gene3D" id="3.50.30.50">
    <property type="entry name" value="Putative cyclase"/>
    <property type="match status" value="1"/>
</dbReference>